<evidence type="ECO:0000313" key="2">
    <source>
        <dbReference type="Proteomes" id="UP000813824"/>
    </source>
</evidence>
<comment type="caution">
    <text evidence="1">The sequence shown here is derived from an EMBL/GenBank/DDBJ whole genome shotgun (WGS) entry which is preliminary data.</text>
</comment>
<organism evidence="1 2">
    <name type="scientific">Cristinia sonorae</name>
    <dbReference type="NCBI Taxonomy" id="1940300"/>
    <lineage>
        <taxon>Eukaryota</taxon>
        <taxon>Fungi</taxon>
        <taxon>Dikarya</taxon>
        <taxon>Basidiomycota</taxon>
        <taxon>Agaricomycotina</taxon>
        <taxon>Agaricomycetes</taxon>
        <taxon>Agaricomycetidae</taxon>
        <taxon>Agaricales</taxon>
        <taxon>Pleurotineae</taxon>
        <taxon>Stephanosporaceae</taxon>
        <taxon>Cristinia</taxon>
    </lineage>
</organism>
<protein>
    <recommendedName>
        <fullName evidence="3">F-box domain-containing protein</fullName>
    </recommendedName>
</protein>
<dbReference type="EMBL" id="JAEVFJ010000032">
    <property type="protein sequence ID" value="KAH8092523.1"/>
    <property type="molecule type" value="Genomic_DNA"/>
</dbReference>
<name>A0A8K0XML2_9AGAR</name>
<reference evidence="1" key="1">
    <citation type="journal article" date="2021" name="New Phytol.">
        <title>Evolutionary innovations through gain and loss of genes in the ectomycorrhizal Boletales.</title>
        <authorList>
            <person name="Wu G."/>
            <person name="Miyauchi S."/>
            <person name="Morin E."/>
            <person name="Kuo A."/>
            <person name="Drula E."/>
            <person name="Varga T."/>
            <person name="Kohler A."/>
            <person name="Feng B."/>
            <person name="Cao Y."/>
            <person name="Lipzen A."/>
            <person name="Daum C."/>
            <person name="Hundley H."/>
            <person name="Pangilinan J."/>
            <person name="Johnson J."/>
            <person name="Barry K."/>
            <person name="LaButti K."/>
            <person name="Ng V."/>
            <person name="Ahrendt S."/>
            <person name="Min B."/>
            <person name="Choi I.G."/>
            <person name="Park H."/>
            <person name="Plett J.M."/>
            <person name="Magnuson J."/>
            <person name="Spatafora J.W."/>
            <person name="Nagy L.G."/>
            <person name="Henrissat B."/>
            <person name="Grigoriev I.V."/>
            <person name="Yang Z.L."/>
            <person name="Xu J."/>
            <person name="Martin F.M."/>
        </authorList>
    </citation>
    <scope>NUCLEOTIDE SEQUENCE</scope>
    <source>
        <strain evidence="1">KKN 215</strain>
    </source>
</reference>
<evidence type="ECO:0000313" key="1">
    <source>
        <dbReference type="EMBL" id="KAH8092523.1"/>
    </source>
</evidence>
<sequence>MQAVSINPPAENVFVDKIVFNHFMFQTIFDNLTPLEFLRLARTCRVARAVVQRFIEQTFTTKINQILSRFFTDPVAFRSLQACTGTLISGSVALQFFDRTFYPGSDLDLYIPPQSDRHVLQWFPQNGYRFAPTSAQPKDLEEAIDQGRVHGFPNDIFHEEEEDYWSMGTKYIKGVYTFIKPSLVENAPDLQVQCIVTENAPLDVVLSFHSTCVMNVISYEKAYCLYPRATLHDHHTVINDLPPSSSQPAALSKYKERGFTICNDIRCDEAVVDISFRLWNRSIGDSLCWSIPLDMEGVGPGYLLPGKHQPLSHDPVSISQWRLIPSTTHLRFYKETYTHPFLYFTYVISREAVMNDPRAACDRWWDYEPGYGDEHFINLYGKH</sequence>
<gene>
    <name evidence="1" type="ORF">BXZ70DRAFT_1010836</name>
</gene>
<dbReference type="Proteomes" id="UP000813824">
    <property type="component" value="Unassembled WGS sequence"/>
</dbReference>
<accession>A0A8K0XML2</accession>
<proteinExistence type="predicted"/>
<keyword evidence="2" id="KW-1185">Reference proteome</keyword>
<evidence type="ECO:0008006" key="3">
    <source>
        <dbReference type="Google" id="ProtNLM"/>
    </source>
</evidence>
<dbReference type="OrthoDB" id="3041043at2759"/>
<dbReference type="AlphaFoldDB" id="A0A8K0XML2"/>